<dbReference type="SMART" id="SM00342">
    <property type="entry name" value="HTH_ARAC"/>
    <property type="match status" value="1"/>
</dbReference>
<dbReference type="EMBL" id="JAHZIK010000049">
    <property type="protein sequence ID" value="MBW7453184.1"/>
    <property type="molecule type" value="Genomic_DNA"/>
</dbReference>
<dbReference type="Proteomes" id="UP001519887">
    <property type="component" value="Unassembled WGS sequence"/>
</dbReference>
<feature type="modified residue" description="4-aspartylphosphate" evidence="4">
    <location>
        <position position="55"/>
    </location>
</feature>
<dbReference type="Pfam" id="PF00072">
    <property type="entry name" value="Response_reg"/>
    <property type="match status" value="1"/>
</dbReference>
<evidence type="ECO:0000256" key="1">
    <source>
        <dbReference type="ARBA" id="ARBA00023015"/>
    </source>
</evidence>
<comment type="caution">
    <text evidence="7">The sequence shown here is derived from an EMBL/GenBank/DDBJ whole genome shotgun (WGS) entry which is preliminary data.</text>
</comment>
<keyword evidence="3" id="KW-0804">Transcription</keyword>
<evidence type="ECO:0000313" key="7">
    <source>
        <dbReference type="EMBL" id="MBW7453184.1"/>
    </source>
</evidence>
<dbReference type="Gene3D" id="3.40.50.2300">
    <property type="match status" value="1"/>
</dbReference>
<keyword evidence="4" id="KW-0597">Phosphoprotein</keyword>
<dbReference type="RefSeq" id="WP_210038111.1">
    <property type="nucleotide sequence ID" value="NZ_JBHLVU010000022.1"/>
</dbReference>
<proteinExistence type="predicted"/>
<dbReference type="PROSITE" id="PS01124">
    <property type="entry name" value="HTH_ARAC_FAMILY_2"/>
    <property type="match status" value="1"/>
</dbReference>
<evidence type="ECO:0000259" key="6">
    <source>
        <dbReference type="PROSITE" id="PS50110"/>
    </source>
</evidence>
<protein>
    <submittedName>
        <fullName evidence="7">Helix-turn-helix domain-containing protein</fullName>
    </submittedName>
</protein>
<feature type="domain" description="HTH araC/xylS-type" evidence="5">
    <location>
        <begin position="431"/>
        <end position="529"/>
    </location>
</feature>
<dbReference type="PROSITE" id="PS00041">
    <property type="entry name" value="HTH_ARAC_FAMILY_1"/>
    <property type="match status" value="1"/>
</dbReference>
<keyword evidence="1" id="KW-0805">Transcription regulation</keyword>
<dbReference type="InterPro" id="IPR020449">
    <property type="entry name" value="Tscrpt_reg_AraC-type_HTH"/>
</dbReference>
<evidence type="ECO:0000256" key="2">
    <source>
        <dbReference type="ARBA" id="ARBA00023125"/>
    </source>
</evidence>
<keyword evidence="8" id="KW-1185">Reference proteome</keyword>
<evidence type="ECO:0000313" key="8">
    <source>
        <dbReference type="Proteomes" id="UP001519887"/>
    </source>
</evidence>
<dbReference type="PANTHER" id="PTHR43280:SF2">
    <property type="entry name" value="HTH-TYPE TRANSCRIPTIONAL REGULATOR EXSA"/>
    <property type="match status" value="1"/>
</dbReference>
<dbReference type="InterPro" id="IPR009057">
    <property type="entry name" value="Homeodomain-like_sf"/>
</dbReference>
<name>A0ABS7BX15_9BACL</name>
<reference evidence="7 8" key="1">
    <citation type="submission" date="2021-07" db="EMBL/GenBank/DDBJ databases">
        <title>Paenibacillus radiodurans sp. nov., isolated from the southeastern edge of Tengger Desert.</title>
        <authorList>
            <person name="Zhang G."/>
        </authorList>
    </citation>
    <scope>NUCLEOTIDE SEQUENCE [LARGE SCALE GENOMIC DNA]</scope>
    <source>
        <strain evidence="7 8">CCM 7311</strain>
    </source>
</reference>
<dbReference type="SMART" id="SM00448">
    <property type="entry name" value="REC"/>
    <property type="match status" value="1"/>
</dbReference>
<dbReference type="InterPro" id="IPR011006">
    <property type="entry name" value="CheY-like_superfamily"/>
</dbReference>
<dbReference type="SUPFAM" id="SSF52172">
    <property type="entry name" value="CheY-like"/>
    <property type="match status" value="1"/>
</dbReference>
<dbReference type="CDD" id="cd17536">
    <property type="entry name" value="REC_YesN-like"/>
    <property type="match status" value="1"/>
</dbReference>
<gene>
    <name evidence="7" type="ORF">K0U00_03935</name>
</gene>
<dbReference type="PRINTS" id="PR00032">
    <property type="entry name" value="HTHARAC"/>
</dbReference>
<evidence type="ECO:0000256" key="3">
    <source>
        <dbReference type="ARBA" id="ARBA00023163"/>
    </source>
</evidence>
<organism evidence="7 8">
    <name type="scientific">Paenibacillus sepulcri</name>
    <dbReference type="NCBI Taxonomy" id="359917"/>
    <lineage>
        <taxon>Bacteria</taxon>
        <taxon>Bacillati</taxon>
        <taxon>Bacillota</taxon>
        <taxon>Bacilli</taxon>
        <taxon>Bacillales</taxon>
        <taxon>Paenibacillaceae</taxon>
        <taxon>Paenibacillus</taxon>
    </lineage>
</organism>
<dbReference type="Gene3D" id="1.10.10.60">
    <property type="entry name" value="Homeodomain-like"/>
    <property type="match status" value="2"/>
</dbReference>
<dbReference type="PANTHER" id="PTHR43280">
    <property type="entry name" value="ARAC-FAMILY TRANSCRIPTIONAL REGULATOR"/>
    <property type="match status" value="1"/>
</dbReference>
<dbReference type="PROSITE" id="PS50110">
    <property type="entry name" value="RESPONSE_REGULATORY"/>
    <property type="match status" value="1"/>
</dbReference>
<feature type="domain" description="Response regulatory" evidence="6">
    <location>
        <begin position="3"/>
        <end position="120"/>
    </location>
</feature>
<dbReference type="InterPro" id="IPR001789">
    <property type="entry name" value="Sig_transdc_resp-reg_receiver"/>
</dbReference>
<evidence type="ECO:0000259" key="5">
    <source>
        <dbReference type="PROSITE" id="PS01124"/>
    </source>
</evidence>
<accession>A0ABS7BX15</accession>
<sequence length="534" mass="62061">MFNLLVVDDEEIAIRGIVEGIDWSALPILNIYKAYDAEEARQIFAKYPIHVLISDIDMPNENGIDLLTWVNEHSPDTATLFLTGHADFLYAQQAIQLSSFNYLLKPIDHELLRDSVGKAIESVREQAQKESLHKTYEVYYEQWNRQLPFLIERLWQDVLSMRIPATAGKLEPLFALYRLKLDMSKRIQPMLISVEEWKQEWNAQDEEIMAYALKNAAAEILLKDWCGHVISDRNGLIFVLLYAPDESHTAELNARSEEYIQKCSKYLYGVVSCYIGEPVMIGDLRFGTQLLLEMERCNVGQTGRVLRLEAFTKPKSLTVPVPSFQDWAVLIEQGKKQDVRLRVIELFECLRNEQVDHNYMVNYYYSLVTMVFQLLQKKQLAPSDVYPHGDWKDGEPAMKTLVTMKAWSLQFIDEAADYLFTQGKEVSNTIVKVQQFIEFNLDKDLNREMIARHVYLNPAYLSRLFRKETSQSLTDYMVELRLSKAKSELKQTNHKISDIAMSVGYCNFSHFSKLFKKTTGLTPQEYRKKYQDVQ</sequence>
<dbReference type="Pfam" id="PF12833">
    <property type="entry name" value="HTH_18"/>
    <property type="match status" value="1"/>
</dbReference>
<dbReference type="InterPro" id="IPR018060">
    <property type="entry name" value="HTH_AraC"/>
</dbReference>
<keyword evidence="2" id="KW-0238">DNA-binding</keyword>
<evidence type="ECO:0000256" key="4">
    <source>
        <dbReference type="PROSITE-ProRule" id="PRU00169"/>
    </source>
</evidence>
<dbReference type="SUPFAM" id="SSF46689">
    <property type="entry name" value="Homeodomain-like"/>
    <property type="match status" value="2"/>
</dbReference>
<dbReference type="InterPro" id="IPR018062">
    <property type="entry name" value="HTH_AraC-typ_CS"/>
</dbReference>